<dbReference type="InterPro" id="IPR007833">
    <property type="entry name" value="Capsule_polysaccharide_synth"/>
</dbReference>
<name>A0A849CJ67_PASMD</name>
<sequence length="408" mass="47598">MDVLKHNLDELLESSTNYLLLQGPIGPFFTELSAWLKTFHKQVFKINFNSGDEAFYPNSIPQTFAYQGQLDQFDQYLRFFCHQHSIDAIICFGDTRAYHRIAKIVADKQKISFWVFEEGYLRPEYVTLEKGGVNDYSQLPRHANFFLSQAACCSEISAPEKLAKGFIPLATIAIKYYTKAYFNQHKYPDYQHHRILDLKYYIKLWLTSGIKRAYYYWQDRSFGKKVAAGKLGDFFLVPLQVYDDSQVRIHCDYESVDAFLKEILESFIHHAPSALNLIIKHHPMDRGFVDYGHVIKQYKTQYPAFKKRIFYVHDVPTPILLRKGKGMITLNSTSGISALLHRMPVLTLGRASYNFEGLTYQGNLHSFWHNKGLPEAKVFDAYRKYHLSKTQINGSFYSKVILRYPYNQ</sequence>
<dbReference type="EMBL" id="PPVL01000002">
    <property type="protein sequence ID" value="NNI78426.1"/>
    <property type="molecule type" value="Genomic_DNA"/>
</dbReference>
<protein>
    <submittedName>
        <fullName evidence="1">Capsule biosynthesis protein</fullName>
    </submittedName>
</protein>
<dbReference type="Proteomes" id="UP000540079">
    <property type="component" value="Unassembled WGS sequence"/>
</dbReference>
<dbReference type="Pfam" id="PF05159">
    <property type="entry name" value="Capsule_synth"/>
    <property type="match status" value="1"/>
</dbReference>
<dbReference type="RefSeq" id="WP_014667970.1">
    <property type="nucleotide sequence ID" value="NZ_CP030096.1"/>
</dbReference>
<organism evidence="1 2">
    <name type="scientific">Pasteurella multocida</name>
    <dbReference type="NCBI Taxonomy" id="747"/>
    <lineage>
        <taxon>Bacteria</taxon>
        <taxon>Pseudomonadati</taxon>
        <taxon>Pseudomonadota</taxon>
        <taxon>Gammaproteobacteria</taxon>
        <taxon>Pasteurellales</taxon>
        <taxon>Pasteurellaceae</taxon>
        <taxon>Pasteurella</taxon>
    </lineage>
</organism>
<evidence type="ECO:0000313" key="2">
    <source>
        <dbReference type="Proteomes" id="UP000540079"/>
    </source>
</evidence>
<dbReference type="GO" id="GO:0000271">
    <property type="term" value="P:polysaccharide biosynthetic process"/>
    <property type="evidence" value="ECO:0007669"/>
    <property type="project" value="InterPro"/>
</dbReference>
<reference evidence="1 2" key="1">
    <citation type="journal article" date="2018" name="Front. Microbiol.">
        <title>Genetic and Phylogenetic Characteristics of Pasteurella multocida Isolates From Different Host Species.</title>
        <authorList>
            <person name="Peng Z."/>
            <person name="Liang W."/>
            <person name="Wang F."/>
            <person name="Xu Z."/>
            <person name="Xie Z."/>
            <person name="Lian Z."/>
            <person name="Hua L."/>
            <person name="Zhou R."/>
            <person name="Chen H."/>
            <person name="Wu B."/>
        </authorList>
    </citation>
    <scope>NUCLEOTIDE SEQUENCE [LARGE SCALE GENOMIC DNA]</scope>
    <source>
        <strain evidence="1 2">HNA06</strain>
    </source>
</reference>
<accession>A0A849CJ67</accession>
<evidence type="ECO:0000313" key="1">
    <source>
        <dbReference type="EMBL" id="NNI78426.1"/>
    </source>
</evidence>
<comment type="caution">
    <text evidence="1">The sequence shown here is derived from an EMBL/GenBank/DDBJ whole genome shotgun (WGS) entry which is preliminary data.</text>
</comment>
<dbReference type="GO" id="GO:0015774">
    <property type="term" value="P:polysaccharide transport"/>
    <property type="evidence" value="ECO:0007669"/>
    <property type="project" value="InterPro"/>
</dbReference>
<dbReference type="CDD" id="cd16441">
    <property type="entry name" value="beta_Kdo_transferase_KpsS"/>
    <property type="match status" value="1"/>
</dbReference>
<proteinExistence type="predicted"/>
<gene>
    <name evidence="1" type="ORF">C2800_03105</name>
</gene>
<dbReference type="AlphaFoldDB" id="A0A849CJ67"/>